<dbReference type="SMART" id="SM00463">
    <property type="entry name" value="SMR"/>
    <property type="match status" value="1"/>
</dbReference>
<accession>A0A1V3NHM0</accession>
<organism evidence="3 4">
    <name type="scientific">Thioalkalivibrio denitrificans</name>
    <dbReference type="NCBI Taxonomy" id="108003"/>
    <lineage>
        <taxon>Bacteria</taxon>
        <taxon>Pseudomonadati</taxon>
        <taxon>Pseudomonadota</taxon>
        <taxon>Gammaproteobacteria</taxon>
        <taxon>Chromatiales</taxon>
        <taxon>Ectothiorhodospiraceae</taxon>
        <taxon>Thioalkalivibrio</taxon>
    </lineage>
</organism>
<gene>
    <name evidence="3" type="ORF">B1C78_08615</name>
</gene>
<dbReference type="STRING" id="108003.B1C78_08615"/>
<dbReference type="GO" id="GO:0004520">
    <property type="term" value="F:DNA endonuclease activity"/>
    <property type="evidence" value="ECO:0007669"/>
    <property type="project" value="TreeGrafter"/>
</dbReference>
<dbReference type="AlphaFoldDB" id="A0A1V3NHM0"/>
<name>A0A1V3NHM0_9GAMM</name>
<dbReference type="PANTHER" id="PTHR35562">
    <property type="entry name" value="DNA ENDONUCLEASE SMRA-RELATED"/>
    <property type="match status" value="1"/>
</dbReference>
<dbReference type="PANTHER" id="PTHR35562:SF2">
    <property type="entry name" value="DNA ENDONUCLEASE SMRA-RELATED"/>
    <property type="match status" value="1"/>
</dbReference>
<dbReference type="PROSITE" id="PS50828">
    <property type="entry name" value="SMR"/>
    <property type="match status" value="1"/>
</dbReference>
<feature type="domain" description="Smr" evidence="2">
    <location>
        <begin position="97"/>
        <end position="178"/>
    </location>
</feature>
<dbReference type="InterPro" id="IPR036063">
    <property type="entry name" value="Smr_dom_sf"/>
</dbReference>
<comment type="caution">
    <text evidence="3">The sequence shown here is derived from an EMBL/GenBank/DDBJ whole genome shotgun (WGS) entry which is preliminary data.</text>
</comment>
<proteinExistence type="predicted"/>
<sequence length="181" mass="20389">MDHDTPPDDDDSALFRKAVGPVRPMRQDRHLPRRRPPRPRPHHSEAEDRAVVRDLTSDPFSGTDVQPGDELQFARPGLQRSVYRKLRRGQFRLDAELDLHGLTVAEAAQSLALFLSEAREARWRCVRIVHGKGLRSSNRGPVLKAQVAHWLALRDEVLAYTSARPADGGTGAVYVLLRHQS</sequence>
<dbReference type="Proteomes" id="UP000189462">
    <property type="component" value="Unassembled WGS sequence"/>
</dbReference>
<dbReference type="Gene3D" id="3.30.1370.110">
    <property type="match status" value="1"/>
</dbReference>
<dbReference type="RefSeq" id="WP_077278747.1">
    <property type="nucleotide sequence ID" value="NZ_MVBK01000046.1"/>
</dbReference>
<protein>
    <submittedName>
        <fullName evidence="3">DNA mismatch repair protein MutS</fullName>
    </submittedName>
</protein>
<dbReference type="SUPFAM" id="SSF160443">
    <property type="entry name" value="SMR domain-like"/>
    <property type="match status" value="1"/>
</dbReference>
<evidence type="ECO:0000256" key="1">
    <source>
        <dbReference type="SAM" id="MobiDB-lite"/>
    </source>
</evidence>
<evidence type="ECO:0000259" key="2">
    <source>
        <dbReference type="PROSITE" id="PS50828"/>
    </source>
</evidence>
<dbReference type="Pfam" id="PF01713">
    <property type="entry name" value="Smr"/>
    <property type="match status" value="1"/>
</dbReference>
<evidence type="ECO:0000313" key="3">
    <source>
        <dbReference type="EMBL" id="OOG24555.1"/>
    </source>
</evidence>
<reference evidence="3 4" key="1">
    <citation type="submission" date="2017-02" db="EMBL/GenBank/DDBJ databases">
        <title>Genomic diversity within the haloalkaliphilic genus Thioalkalivibrio.</title>
        <authorList>
            <person name="Ahn A.-C."/>
            <person name="Meier-Kolthoff J."/>
            <person name="Overmars L."/>
            <person name="Richter M."/>
            <person name="Woyke T."/>
            <person name="Sorokin D.Y."/>
            <person name="Muyzer G."/>
        </authorList>
    </citation>
    <scope>NUCLEOTIDE SEQUENCE [LARGE SCALE GENOMIC DNA]</scope>
    <source>
        <strain evidence="3 4">ALJD</strain>
    </source>
</reference>
<evidence type="ECO:0000313" key="4">
    <source>
        <dbReference type="Proteomes" id="UP000189462"/>
    </source>
</evidence>
<dbReference type="EMBL" id="MVBK01000046">
    <property type="protein sequence ID" value="OOG24555.1"/>
    <property type="molecule type" value="Genomic_DNA"/>
</dbReference>
<dbReference type="OrthoDB" id="9808881at2"/>
<dbReference type="InterPro" id="IPR002625">
    <property type="entry name" value="Smr_dom"/>
</dbReference>
<keyword evidence="4" id="KW-1185">Reference proteome</keyword>
<feature type="compositionally biased region" description="Basic residues" evidence="1">
    <location>
        <begin position="31"/>
        <end position="41"/>
    </location>
</feature>
<feature type="region of interest" description="Disordered" evidence="1">
    <location>
        <begin position="1"/>
        <end position="48"/>
    </location>
</feature>